<gene>
    <name evidence="2" type="ORF">PS925_04170</name>
</gene>
<dbReference type="PANTHER" id="PTHR43581">
    <property type="entry name" value="ATP/GTP PHOSPHATASE"/>
    <property type="match status" value="1"/>
</dbReference>
<proteinExistence type="predicted"/>
<reference evidence="2 3" key="1">
    <citation type="submission" date="2019-09" db="EMBL/GenBank/DDBJ databases">
        <authorList>
            <person name="Chandra G."/>
            <person name="Truman W A."/>
        </authorList>
    </citation>
    <scope>NUCLEOTIDE SEQUENCE [LARGE SCALE GENOMIC DNA]</scope>
    <source>
        <strain evidence="2">PS925</strain>
    </source>
</reference>
<dbReference type="InterPro" id="IPR027417">
    <property type="entry name" value="P-loop_NTPase"/>
</dbReference>
<evidence type="ECO:0000259" key="1">
    <source>
        <dbReference type="Pfam" id="PF13304"/>
    </source>
</evidence>
<dbReference type="Gene3D" id="3.40.50.300">
    <property type="entry name" value="P-loop containing nucleotide triphosphate hydrolases"/>
    <property type="match status" value="1"/>
</dbReference>
<dbReference type="EMBL" id="CABVJG010000013">
    <property type="protein sequence ID" value="VVQ16592.1"/>
    <property type="molecule type" value="Genomic_DNA"/>
</dbReference>
<organism evidence="2 3">
    <name type="scientific">Pseudomonas fluorescens</name>
    <dbReference type="NCBI Taxonomy" id="294"/>
    <lineage>
        <taxon>Bacteria</taxon>
        <taxon>Pseudomonadati</taxon>
        <taxon>Pseudomonadota</taxon>
        <taxon>Gammaproteobacteria</taxon>
        <taxon>Pseudomonadales</taxon>
        <taxon>Pseudomonadaceae</taxon>
        <taxon>Pseudomonas</taxon>
    </lineage>
</organism>
<protein>
    <recommendedName>
        <fullName evidence="1">ATPase AAA-type core domain-containing protein</fullName>
    </recommendedName>
</protein>
<evidence type="ECO:0000313" key="2">
    <source>
        <dbReference type="EMBL" id="VVQ16592.1"/>
    </source>
</evidence>
<dbReference type="InterPro" id="IPR051396">
    <property type="entry name" value="Bact_Antivir_Def_Nuclease"/>
</dbReference>
<dbReference type="InterPro" id="IPR003959">
    <property type="entry name" value="ATPase_AAA_core"/>
</dbReference>
<dbReference type="Proteomes" id="UP000412311">
    <property type="component" value="Unassembled WGS sequence"/>
</dbReference>
<dbReference type="PANTHER" id="PTHR43581:SF4">
    <property type="entry name" value="ATP_GTP PHOSPHATASE"/>
    <property type="match status" value="1"/>
</dbReference>
<dbReference type="GO" id="GO:0005524">
    <property type="term" value="F:ATP binding"/>
    <property type="evidence" value="ECO:0007669"/>
    <property type="project" value="InterPro"/>
</dbReference>
<dbReference type="AlphaFoldDB" id="A0A5E7UYB5"/>
<dbReference type="SUPFAM" id="SSF52540">
    <property type="entry name" value="P-loop containing nucleoside triphosphate hydrolases"/>
    <property type="match status" value="1"/>
</dbReference>
<dbReference type="GO" id="GO:0016887">
    <property type="term" value="F:ATP hydrolysis activity"/>
    <property type="evidence" value="ECO:0007669"/>
    <property type="project" value="InterPro"/>
</dbReference>
<evidence type="ECO:0000313" key="3">
    <source>
        <dbReference type="Proteomes" id="UP000412311"/>
    </source>
</evidence>
<name>A0A5E7UYB5_PSEFL</name>
<sequence>MNSTIKKVTPQKNQAIKNLTIENRENQTLMNFDKIWSTEASEYEPESISESHLRLKKFNLLIGPNNSGKSRLLRKLFSTPLEKIQVGMDQSFRQAADSLGEIFKAIRANPRFGTTTYTQLLDIYDGKCTPIFHIKEQVSSFVSSVSQASDPNRDLHGGDLGSYHKIRNIGTKENPHEKLANLTALTNTLSNLKRHYIPILRGMRPLSRETDLLLERTIKDYFPNCKRDETNIVTGFGLYDLLVRNLLGQPEDRSKIREYEKILGKEFFGGAEITLIPEFEKDTVSVKIGEDDQFPIYNLGDGLQQVIIITSVAFLERDFSLFFIEEPEACLHPGLLRRLALFLVNHTPHQYISTTHSNHLLDLAETHKEVLIHRVSKTKINNEKPFEIHECTRDQQLLNDLGVLASSVYLANSTIWVEGITDRLYLKAFMKKYLFSLQESDLTKKYEGYLENFHYAFVEYQGGTLGHWGFDDNEIAERLSASHVCTTALLVADGDISDKGDRAATLSSELGDRLHILPCKEIENILPTEVIRLTSKRIFSRKQSKTTSELSETDLDKIRTRSLENSKTGIGYHLDRCLGLAGKGKNARRVFADESGTINEKVKFCREAIDVMSEADWELNEPIKTLCSLIFSHIEKHN</sequence>
<dbReference type="RefSeq" id="WP_224793283.1">
    <property type="nucleotide sequence ID" value="NZ_CABVJG010000013.1"/>
</dbReference>
<feature type="domain" description="ATPase AAA-type core" evidence="1">
    <location>
        <begin position="278"/>
        <end position="362"/>
    </location>
</feature>
<dbReference type="Pfam" id="PF13304">
    <property type="entry name" value="AAA_21"/>
    <property type="match status" value="1"/>
</dbReference>
<accession>A0A5E7UYB5</accession>